<dbReference type="VEuPathDB" id="CryptoDB:Cvel_4652"/>
<dbReference type="GO" id="GO:0020037">
    <property type="term" value="F:heme binding"/>
    <property type="evidence" value="ECO:0007669"/>
    <property type="project" value="InterPro"/>
</dbReference>
<evidence type="ECO:0000313" key="8">
    <source>
        <dbReference type="EMBL" id="CEM28414.1"/>
    </source>
</evidence>
<evidence type="ECO:0000256" key="7">
    <source>
        <dbReference type="SAM" id="SignalP"/>
    </source>
</evidence>
<keyword evidence="6" id="KW-0349">Heme</keyword>
<dbReference type="GO" id="GO:0004497">
    <property type="term" value="F:monooxygenase activity"/>
    <property type="evidence" value="ECO:0007669"/>
    <property type="project" value="UniProtKB-KW"/>
</dbReference>
<dbReference type="PROSITE" id="PS00086">
    <property type="entry name" value="CYTOCHROME_P450"/>
    <property type="match status" value="1"/>
</dbReference>
<dbReference type="PANTHER" id="PTHR24303:SF31">
    <property type="entry name" value="CYTOCHROME P450 307A1-RELATED"/>
    <property type="match status" value="1"/>
</dbReference>
<dbReference type="InterPro" id="IPR002401">
    <property type="entry name" value="Cyt_P450_E_grp-I"/>
</dbReference>
<name>A0A0G4GFX2_9ALVE</name>
<evidence type="ECO:0000256" key="4">
    <source>
        <dbReference type="ARBA" id="ARBA00023004"/>
    </source>
</evidence>
<dbReference type="SUPFAM" id="SSF48264">
    <property type="entry name" value="Cytochrome P450"/>
    <property type="match status" value="1"/>
</dbReference>
<protein>
    <recommendedName>
        <fullName evidence="9">Cytochrome P450</fullName>
    </recommendedName>
</protein>
<evidence type="ECO:0000256" key="3">
    <source>
        <dbReference type="ARBA" id="ARBA00023002"/>
    </source>
</evidence>
<dbReference type="InterPro" id="IPR001128">
    <property type="entry name" value="Cyt_P450"/>
</dbReference>
<evidence type="ECO:0000256" key="6">
    <source>
        <dbReference type="RuleBase" id="RU000461"/>
    </source>
</evidence>
<dbReference type="InterPro" id="IPR017972">
    <property type="entry name" value="Cyt_P450_CS"/>
</dbReference>
<dbReference type="Gene3D" id="1.10.630.10">
    <property type="entry name" value="Cytochrome P450"/>
    <property type="match status" value="1"/>
</dbReference>
<evidence type="ECO:0000256" key="2">
    <source>
        <dbReference type="ARBA" id="ARBA00022723"/>
    </source>
</evidence>
<organism evidence="8">
    <name type="scientific">Chromera velia CCMP2878</name>
    <dbReference type="NCBI Taxonomy" id="1169474"/>
    <lineage>
        <taxon>Eukaryota</taxon>
        <taxon>Sar</taxon>
        <taxon>Alveolata</taxon>
        <taxon>Colpodellida</taxon>
        <taxon>Chromeraceae</taxon>
        <taxon>Chromera</taxon>
    </lineage>
</organism>
<evidence type="ECO:0008006" key="9">
    <source>
        <dbReference type="Google" id="ProtNLM"/>
    </source>
</evidence>
<dbReference type="PRINTS" id="PR00463">
    <property type="entry name" value="EP450I"/>
</dbReference>
<feature type="chain" id="PRO_5005190601" description="Cytochrome P450" evidence="7">
    <location>
        <begin position="19"/>
        <end position="515"/>
    </location>
</feature>
<keyword evidence="3 6" id="KW-0560">Oxidoreductase</keyword>
<gene>
    <name evidence="8" type="ORF">Cvel_4652</name>
</gene>
<dbReference type="EMBL" id="CDMZ01001170">
    <property type="protein sequence ID" value="CEM28414.1"/>
    <property type="molecule type" value="Genomic_DNA"/>
</dbReference>
<keyword evidence="7" id="KW-0732">Signal</keyword>
<reference evidence="8" key="1">
    <citation type="submission" date="2014-11" db="EMBL/GenBank/DDBJ databases">
        <authorList>
            <person name="Otto D Thomas"/>
            <person name="Naeem Raeece"/>
        </authorList>
    </citation>
    <scope>NUCLEOTIDE SEQUENCE</scope>
</reference>
<evidence type="ECO:0000256" key="5">
    <source>
        <dbReference type="ARBA" id="ARBA00023033"/>
    </source>
</evidence>
<comment type="similarity">
    <text evidence="6">Belongs to the cytochrome P450 family.</text>
</comment>
<accession>A0A0G4GFX2</accession>
<dbReference type="InterPro" id="IPR036396">
    <property type="entry name" value="Cyt_P450_sf"/>
</dbReference>
<feature type="signal peptide" evidence="7">
    <location>
        <begin position="1"/>
        <end position="18"/>
    </location>
</feature>
<comment type="cofactor">
    <cofactor evidence="1">
        <name>heme</name>
        <dbReference type="ChEBI" id="CHEBI:30413"/>
    </cofactor>
</comment>
<sequence length="515" mass="57155">MKVFLFVLNAFLVRLSVSDLVGFLHPCLQSSRGVCGPRSRAESHASVLNVQQTVGVPSSKPEEKERAKQLPPGPTDLFGQISFLFKYALLPVRQVFAECRRNYGPVFCVKAGPTTQVWIGNFKVLEKIYALPECSGRLELEGRPFGDFLFRLEDPTEAQKVREEQAAWIKRNIVGKDNSAAVSEGMESFYSHVMNISKEGVQAVDFPFDEVSNSIYRVLIGTLWGSYSLSDEELARLRDALHEFLQFRLAPNEKKRTALAQDIRSIILKGLQRLSASNSESDNEDLTRIVLPLTVATITGGVDVLPTFFEWLVLYLASDPEKQSLLRQLDPVSPEGHALYLKEIYRCLRVCPYSIGMGPPRRTIADVTITLDPQDFDSPAEAEVEERQSFTIPKGALLFALHPTVTDEAGRAAGASEEEYGRQAFGTGLRSCIGRPIAEGLLPLLVHDLLRKFEVNLIAADPDSDSQSSSAALGSGSLLKQWVQSRVPSLVRTKDRGMLFAPDKVPKMVFRPLQV</sequence>
<dbReference type="Pfam" id="PF00067">
    <property type="entry name" value="p450"/>
    <property type="match status" value="1"/>
</dbReference>
<proteinExistence type="inferred from homology"/>
<evidence type="ECO:0000256" key="1">
    <source>
        <dbReference type="ARBA" id="ARBA00001971"/>
    </source>
</evidence>
<keyword evidence="2 6" id="KW-0479">Metal-binding</keyword>
<keyword evidence="5 6" id="KW-0503">Monooxygenase</keyword>
<dbReference type="PANTHER" id="PTHR24303">
    <property type="entry name" value="HEME-BINDING MONOOXYGENASE FAMILY"/>
    <property type="match status" value="1"/>
</dbReference>
<keyword evidence="4 6" id="KW-0408">Iron</keyword>
<dbReference type="GO" id="GO:0016705">
    <property type="term" value="F:oxidoreductase activity, acting on paired donors, with incorporation or reduction of molecular oxygen"/>
    <property type="evidence" value="ECO:0007669"/>
    <property type="project" value="InterPro"/>
</dbReference>
<dbReference type="AlphaFoldDB" id="A0A0G4GFX2"/>
<dbReference type="GO" id="GO:0005506">
    <property type="term" value="F:iron ion binding"/>
    <property type="evidence" value="ECO:0007669"/>
    <property type="project" value="InterPro"/>
</dbReference>